<evidence type="ECO:0000256" key="1">
    <source>
        <dbReference type="SAM" id="MobiDB-lite"/>
    </source>
</evidence>
<organism evidence="2 3">
    <name type="scientific">Elysia marginata</name>
    <dbReference type="NCBI Taxonomy" id="1093978"/>
    <lineage>
        <taxon>Eukaryota</taxon>
        <taxon>Metazoa</taxon>
        <taxon>Spiralia</taxon>
        <taxon>Lophotrochozoa</taxon>
        <taxon>Mollusca</taxon>
        <taxon>Gastropoda</taxon>
        <taxon>Heterobranchia</taxon>
        <taxon>Euthyneura</taxon>
        <taxon>Panpulmonata</taxon>
        <taxon>Sacoglossa</taxon>
        <taxon>Placobranchoidea</taxon>
        <taxon>Plakobranchidae</taxon>
        <taxon>Elysia</taxon>
    </lineage>
</organism>
<comment type="caution">
    <text evidence="2">The sequence shown here is derived from an EMBL/GenBank/DDBJ whole genome shotgun (WGS) entry which is preliminary data.</text>
</comment>
<dbReference type="Proteomes" id="UP000762676">
    <property type="component" value="Unassembled WGS sequence"/>
</dbReference>
<dbReference type="AlphaFoldDB" id="A0AAV4HTB7"/>
<sequence>MGYLDWLYYDDRLEEGEKEGCKPLVGFLLAPLHAVQNREETRGHDAEETHCVARAMWNQARAKESKQKSDNLDEHDGANGIETVS</sequence>
<evidence type="ECO:0000313" key="2">
    <source>
        <dbReference type="EMBL" id="GFS01454.1"/>
    </source>
</evidence>
<feature type="compositionally biased region" description="Basic and acidic residues" evidence="1">
    <location>
        <begin position="61"/>
        <end position="77"/>
    </location>
</feature>
<reference evidence="2 3" key="1">
    <citation type="journal article" date="2021" name="Elife">
        <title>Chloroplast acquisition without the gene transfer in kleptoplastic sea slugs, Plakobranchus ocellatus.</title>
        <authorList>
            <person name="Maeda T."/>
            <person name="Takahashi S."/>
            <person name="Yoshida T."/>
            <person name="Shimamura S."/>
            <person name="Takaki Y."/>
            <person name="Nagai Y."/>
            <person name="Toyoda A."/>
            <person name="Suzuki Y."/>
            <person name="Arimoto A."/>
            <person name="Ishii H."/>
            <person name="Satoh N."/>
            <person name="Nishiyama T."/>
            <person name="Hasebe M."/>
            <person name="Maruyama T."/>
            <person name="Minagawa J."/>
            <person name="Obokata J."/>
            <person name="Shigenobu S."/>
        </authorList>
    </citation>
    <scope>NUCLEOTIDE SEQUENCE [LARGE SCALE GENOMIC DNA]</scope>
</reference>
<protein>
    <submittedName>
        <fullName evidence="2">Uncharacterized protein</fullName>
    </submittedName>
</protein>
<evidence type="ECO:0000313" key="3">
    <source>
        <dbReference type="Proteomes" id="UP000762676"/>
    </source>
</evidence>
<feature type="region of interest" description="Disordered" evidence="1">
    <location>
        <begin position="58"/>
        <end position="85"/>
    </location>
</feature>
<dbReference type="EMBL" id="BMAT01005880">
    <property type="protein sequence ID" value="GFS01454.1"/>
    <property type="molecule type" value="Genomic_DNA"/>
</dbReference>
<keyword evidence="3" id="KW-1185">Reference proteome</keyword>
<proteinExistence type="predicted"/>
<accession>A0AAV4HTB7</accession>
<name>A0AAV4HTB7_9GAST</name>
<gene>
    <name evidence="2" type="ORF">ElyMa_002839000</name>
</gene>